<dbReference type="GO" id="GO:0004831">
    <property type="term" value="F:tyrosine-tRNA ligase activity"/>
    <property type="evidence" value="ECO:0007669"/>
    <property type="project" value="UniProtKB-EC"/>
</dbReference>
<dbReference type="InterPro" id="IPR036986">
    <property type="entry name" value="S4_RNA-bd_sf"/>
</dbReference>
<keyword evidence="6 10" id="KW-0030">Aminoacyl-tRNA synthetase</keyword>
<dbReference type="InterPro" id="IPR002942">
    <property type="entry name" value="S4_RNA-bd"/>
</dbReference>
<dbReference type="InterPro" id="IPR024107">
    <property type="entry name" value="Tyr-tRNA-ligase_bac_1"/>
</dbReference>
<reference evidence="12 13" key="1">
    <citation type="journal article" date="2018" name="Mol. Biol. Evol.">
        <title>Broad Genomic Sampling Reveals a Smut Pathogenic Ancestry of the Fungal Clade Ustilaginomycotina.</title>
        <authorList>
            <person name="Kijpornyongpan T."/>
            <person name="Mondo S.J."/>
            <person name="Barry K."/>
            <person name="Sandor L."/>
            <person name="Lee J."/>
            <person name="Lipzen A."/>
            <person name="Pangilinan J."/>
            <person name="LaButti K."/>
            <person name="Hainaut M."/>
            <person name="Henrissat B."/>
            <person name="Grigoriev I.V."/>
            <person name="Spatafora J.W."/>
            <person name="Aime M.C."/>
        </authorList>
    </citation>
    <scope>NUCLEOTIDE SEQUENCE [LARGE SCALE GENOMIC DNA]</scope>
    <source>
        <strain evidence="12 13">MCA 3882</strain>
    </source>
</reference>
<dbReference type="GO" id="GO:0003723">
    <property type="term" value="F:RNA binding"/>
    <property type="evidence" value="ECO:0007669"/>
    <property type="project" value="UniProtKB-KW"/>
</dbReference>
<keyword evidence="5 10" id="KW-0648">Protein biosynthesis</keyword>
<evidence type="ECO:0000256" key="5">
    <source>
        <dbReference type="ARBA" id="ARBA00022917"/>
    </source>
</evidence>
<evidence type="ECO:0000256" key="2">
    <source>
        <dbReference type="ARBA" id="ARBA00022598"/>
    </source>
</evidence>
<evidence type="ECO:0000256" key="8">
    <source>
        <dbReference type="ARBA" id="ARBA00048248"/>
    </source>
</evidence>
<dbReference type="InParanoid" id="A0A316VDZ6"/>
<dbReference type="Pfam" id="PF01479">
    <property type="entry name" value="S4"/>
    <property type="match status" value="1"/>
</dbReference>
<evidence type="ECO:0000256" key="9">
    <source>
        <dbReference type="PROSITE-ProRule" id="PRU00182"/>
    </source>
</evidence>
<keyword evidence="3 10" id="KW-0547">Nucleotide-binding</keyword>
<dbReference type="Pfam" id="PF00579">
    <property type="entry name" value="tRNA-synt_1b"/>
    <property type="match status" value="1"/>
</dbReference>
<dbReference type="EC" id="6.1.1.1" evidence="1 10"/>
<evidence type="ECO:0000256" key="1">
    <source>
        <dbReference type="ARBA" id="ARBA00013160"/>
    </source>
</evidence>
<dbReference type="GO" id="GO:0005829">
    <property type="term" value="C:cytosol"/>
    <property type="evidence" value="ECO:0007669"/>
    <property type="project" value="TreeGrafter"/>
</dbReference>
<evidence type="ECO:0000313" key="13">
    <source>
        <dbReference type="Proteomes" id="UP000245771"/>
    </source>
</evidence>
<comment type="similarity">
    <text evidence="10">Belongs to the class-I aminoacyl-tRNA synthetase family.</text>
</comment>
<dbReference type="HAMAP" id="MF_02006">
    <property type="entry name" value="Tyr_tRNA_synth_type1"/>
    <property type="match status" value="1"/>
</dbReference>
<evidence type="ECO:0000256" key="6">
    <source>
        <dbReference type="ARBA" id="ARBA00023146"/>
    </source>
</evidence>
<keyword evidence="2 10" id="KW-0436">Ligase</keyword>
<dbReference type="CDD" id="cd00805">
    <property type="entry name" value="TyrRS_core"/>
    <property type="match status" value="1"/>
</dbReference>
<name>A0A316VDZ6_9BASI</name>
<keyword evidence="13" id="KW-1185">Reference proteome</keyword>
<evidence type="ECO:0000256" key="3">
    <source>
        <dbReference type="ARBA" id="ARBA00022741"/>
    </source>
</evidence>
<dbReference type="GO" id="GO:0005524">
    <property type="term" value="F:ATP binding"/>
    <property type="evidence" value="ECO:0007669"/>
    <property type="project" value="UniProtKB-KW"/>
</dbReference>
<dbReference type="Gene3D" id="3.10.290.10">
    <property type="entry name" value="RNA-binding S4 domain"/>
    <property type="match status" value="1"/>
</dbReference>
<dbReference type="SUPFAM" id="SSF52374">
    <property type="entry name" value="Nucleotidylyl transferase"/>
    <property type="match status" value="1"/>
</dbReference>
<dbReference type="EMBL" id="KZ819603">
    <property type="protein sequence ID" value="PWN35288.1"/>
    <property type="molecule type" value="Genomic_DNA"/>
</dbReference>
<dbReference type="Proteomes" id="UP000245771">
    <property type="component" value="Unassembled WGS sequence"/>
</dbReference>
<dbReference type="Gene3D" id="1.10.240.10">
    <property type="entry name" value="Tyrosyl-Transfer RNA Synthetase"/>
    <property type="match status" value="1"/>
</dbReference>
<evidence type="ECO:0000313" key="12">
    <source>
        <dbReference type="EMBL" id="PWN35288.1"/>
    </source>
</evidence>
<dbReference type="RefSeq" id="XP_025355590.1">
    <property type="nucleotide sequence ID" value="XM_025498710.1"/>
</dbReference>
<proteinExistence type="inferred from homology"/>
<evidence type="ECO:0000256" key="7">
    <source>
        <dbReference type="ARBA" id="ARBA00033323"/>
    </source>
</evidence>
<dbReference type="PROSITE" id="PS00178">
    <property type="entry name" value="AA_TRNA_LIGASE_I"/>
    <property type="match status" value="1"/>
</dbReference>
<dbReference type="PANTHER" id="PTHR11766">
    <property type="entry name" value="TYROSYL-TRNA SYNTHETASE"/>
    <property type="match status" value="1"/>
</dbReference>
<keyword evidence="9" id="KW-0694">RNA-binding</keyword>
<dbReference type="SUPFAM" id="SSF55174">
    <property type="entry name" value="Alpha-L RNA-binding motif"/>
    <property type="match status" value="1"/>
</dbReference>
<comment type="catalytic activity">
    <reaction evidence="8 10">
        <text>tRNA(Tyr) + L-tyrosine + ATP = L-tyrosyl-tRNA(Tyr) + AMP + diphosphate + H(+)</text>
        <dbReference type="Rhea" id="RHEA:10220"/>
        <dbReference type="Rhea" id="RHEA-COMP:9706"/>
        <dbReference type="Rhea" id="RHEA-COMP:9707"/>
        <dbReference type="ChEBI" id="CHEBI:15378"/>
        <dbReference type="ChEBI" id="CHEBI:30616"/>
        <dbReference type="ChEBI" id="CHEBI:33019"/>
        <dbReference type="ChEBI" id="CHEBI:58315"/>
        <dbReference type="ChEBI" id="CHEBI:78442"/>
        <dbReference type="ChEBI" id="CHEBI:78536"/>
        <dbReference type="ChEBI" id="CHEBI:456215"/>
        <dbReference type="EC" id="6.1.1.1"/>
    </reaction>
</comment>
<sequence length="507" mass="56442">MSFVSLRQAAFTFGRQRSIGARLRLPIRTVQSRQLSSHNVLDTLEERGLLHQVTAPNSLRTHLNDPQSPRSIYVGVDPSADSLHVGNLLPLLAALHFVRHGHKAVILIGGATGSIGDPSGRSTERQSLSIEALNHNVNRITQQVQQFFQKAREYGNTHHLKDLSDKSLEDRISVVNNATWYEGVGILDFLREVGKHARITSMLARDSVKSRLQPDKDGHRQDGLSFTEFSYQLLQAYDFSVLHRQPWGCTVQLGGSDQMGNIMAGVDLIRRQKALTTSESEVNIEEDDIAKDQQLPAYGLTLPLLTTASGAKFGKSAGNAVWLDVEKCSHYDFFQYFYRARDDEVGLYLKTLTLLPLEKVQSILNAHDQDKSKRLAQRALAEHLTELIRGSKALQDAQVATKVLFETELSGLTTEMVCNAFANDERLKTIKSEEVMGIDLSRLLSQIGLIKTRSEAKRAIANGGVYINNIPIRDQSQTLSPSDCIQGTNIVILRFGRTQHAILQIVD</sequence>
<dbReference type="NCBIfam" id="TIGR00234">
    <property type="entry name" value="tyrS"/>
    <property type="match status" value="1"/>
</dbReference>
<evidence type="ECO:0000256" key="4">
    <source>
        <dbReference type="ARBA" id="ARBA00022840"/>
    </source>
</evidence>
<dbReference type="InterPro" id="IPR024088">
    <property type="entry name" value="Tyr-tRNA-ligase_bac-type"/>
</dbReference>
<evidence type="ECO:0000256" key="10">
    <source>
        <dbReference type="RuleBase" id="RU361234"/>
    </source>
</evidence>
<feature type="domain" description="RNA-binding S4" evidence="11">
    <location>
        <begin position="438"/>
        <end position="500"/>
    </location>
</feature>
<dbReference type="FunFam" id="1.10.240.10:FF:000001">
    <property type="entry name" value="Tyrosine--tRNA ligase"/>
    <property type="match status" value="1"/>
</dbReference>
<dbReference type="SMART" id="SM00363">
    <property type="entry name" value="S4"/>
    <property type="match status" value="1"/>
</dbReference>
<dbReference type="InterPro" id="IPR001412">
    <property type="entry name" value="aa-tRNA-synth_I_CS"/>
</dbReference>
<dbReference type="Gene3D" id="3.40.50.620">
    <property type="entry name" value="HUPs"/>
    <property type="match status" value="1"/>
</dbReference>
<dbReference type="CDD" id="cd00165">
    <property type="entry name" value="S4"/>
    <property type="match status" value="1"/>
</dbReference>
<dbReference type="PRINTS" id="PR01040">
    <property type="entry name" value="TRNASYNTHTYR"/>
</dbReference>
<dbReference type="InterPro" id="IPR002307">
    <property type="entry name" value="Tyr-tRNA-ligase"/>
</dbReference>
<dbReference type="InterPro" id="IPR014729">
    <property type="entry name" value="Rossmann-like_a/b/a_fold"/>
</dbReference>
<dbReference type="OrthoDB" id="337870at2759"/>
<dbReference type="PROSITE" id="PS50889">
    <property type="entry name" value="S4"/>
    <property type="match status" value="1"/>
</dbReference>
<keyword evidence="4 10" id="KW-0067">ATP-binding</keyword>
<dbReference type="PANTHER" id="PTHR11766:SF0">
    <property type="entry name" value="TYROSINE--TRNA LIGASE, MITOCHONDRIAL"/>
    <property type="match status" value="1"/>
</dbReference>
<dbReference type="FunCoup" id="A0A316VDZ6">
    <property type="interactions" value="428"/>
</dbReference>
<dbReference type="STRING" id="1280837.A0A316VDZ6"/>
<protein>
    <recommendedName>
        <fullName evidence="1 10">Tyrosine--tRNA ligase</fullName>
        <ecNumber evidence="1 10">6.1.1.1</ecNumber>
    </recommendedName>
    <alternativeName>
        <fullName evidence="7 10">Tyrosyl-tRNA synthetase</fullName>
    </alternativeName>
</protein>
<dbReference type="GeneID" id="37020491"/>
<evidence type="ECO:0000259" key="11">
    <source>
        <dbReference type="SMART" id="SM00363"/>
    </source>
</evidence>
<dbReference type="GO" id="GO:0006437">
    <property type="term" value="P:tyrosyl-tRNA aminoacylation"/>
    <property type="evidence" value="ECO:0007669"/>
    <property type="project" value="InterPro"/>
</dbReference>
<organism evidence="12 13">
    <name type="scientific">Meira miltonrushii</name>
    <dbReference type="NCBI Taxonomy" id="1280837"/>
    <lineage>
        <taxon>Eukaryota</taxon>
        <taxon>Fungi</taxon>
        <taxon>Dikarya</taxon>
        <taxon>Basidiomycota</taxon>
        <taxon>Ustilaginomycotina</taxon>
        <taxon>Exobasidiomycetes</taxon>
        <taxon>Exobasidiales</taxon>
        <taxon>Brachybasidiaceae</taxon>
        <taxon>Meira</taxon>
    </lineage>
</organism>
<dbReference type="GO" id="GO:0005739">
    <property type="term" value="C:mitochondrion"/>
    <property type="evidence" value="ECO:0007669"/>
    <property type="project" value="TreeGrafter"/>
</dbReference>
<accession>A0A316VDZ6</accession>
<dbReference type="InterPro" id="IPR002305">
    <property type="entry name" value="aa-tRNA-synth_Ic"/>
</dbReference>
<gene>
    <name evidence="12" type="ORF">FA14DRAFT_160504</name>
</gene>
<dbReference type="AlphaFoldDB" id="A0A316VDZ6"/>